<name>A0AAD5V4D5_9APHY</name>
<dbReference type="GO" id="GO:0005634">
    <property type="term" value="C:nucleus"/>
    <property type="evidence" value="ECO:0007669"/>
    <property type="project" value="TreeGrafter"/>
</dbReference>
<dbReference type="InterPro" id="IPR019416">
    <property type="entry name" value="NCBP3"/>
</dbReference>
<evidence type="ECO:0000313" key="2">
    <source>
        <dbReference type="EMBL" id="KAJ3484427.1"/>
    </source>
</evidence>
<keyword evidence="3" id="KW-1185">Reference proteome</keyword>
<sequence>MDISLDNTYVTDITETPILSYDDTISYDEQVSAANAKAEEERSSLAKRIGTTKVYLISEAVSGTARTGKRKHDEQEDVEDEGEQEMAEDPDSSHRDNALLFQGPPISHLPTSNLFAYATHFDSHPIALEWIDDTTCILVFPTRSAARTAHRHLSKSPTEEASEEGYLTAKPIPIALWPPEERINKSLGMGEGLKGVIRMRWATGLDVKKRGAKSRSQFYRKYGKDAGKDEAETGREAGREQKRRRKDRGEINETLERVQLDQELDDFLKEDSDAPPTPEPLSARIGAVSKMRSDHMVEEGKSLLERTSDLRAHPSGRPYKGRGSREPRDFGDHHDRDSWKVQRRERRGGRNERPKVTQEDLDAELDAFLQSKE</sequence>
<accession>A0AAD5V4D5</accession>
<evidence type="ECO:0008006" key="4">
    <source>
        <dbReference type="Google" id="ProtNLM"/>
    </source>
</evidence>
<feature type="region of interest" description="Disordered" evidence="1">
    <location>
        <begin position="64"/>
        <end position="94"/>
    </location>
</feature>
<evidence type="ECO:0000256" key="1">
    <source>
        <dbReference type="SAM" id="MobiDB-lite"/>
    </source>
</evidence>
<reference evidence="2" key="1">
    <citation type="submission" date="2022-07" db="EMBL/GenBank/DDBJ databases">
        <title>Genome Sequence of Physisporinus lineatus.</title>
        <authorList>
            <person name="Buettner E."/>
        </authorList>
    </citation>
    <scope>NUCLEOTIDE SEQUENCE</scope>
    <source>
        <strain evidence="2">VT162</strain>
    </source>
</reference>
<dbReference type="PANTHER" id="PTHR16291">
    <property type="entry name" value="NUCLEAR CAP-BINDING PROTEIN SUBUNIT 3"/>
    <property type="match status" value="1"/>
</dbReference>
<protein>
    <recommendedName>
        <fullName evidence="4">Chromatin target of PRMT1 protein C-terminal domain-containing protein</fullName>
    </recommendedName>
</protein>
<dbReference type="Pfam" id="PF10309">
    <property type="entry name" value="NCBP3"/>
    <property type="match status" value="1"/>
</dbReference>
<dbReference type="Proteomes" id="UP001212997">
    <property type="component" value="Unassembled WGS sequence"/>
</dbReference>
<comment type="caution">
    <text evidence="2">The sequence shown here is derived from an EMBL/GenBank/DDBJ whole genome shotgun (WGS) entry which is preliminary data.</text>
</comment>
<feature type="compositionally biased region" description="Basic and acidic residues" evidence="1">
    <location>
        <begin position="222"/>
        <end position="240"/>
    </location>
</feature>
<dbReference type="AlphaFoldDB" id="A0AAD5V4D5"/>
<feature type="region of interest" description="Disordered" evidence="1">
    <location>
        <begin position="304"/>
        <end position="373"/>
    </location>
</feature>
<dbReference type="PANTHER" id="PTHR16291:SF0">
    <property type="entry name" value="NUCLEAR CAP-BINDING PROTEIN SUBUNIT 3"/>
    <property type="match status" value="1"/>
</dbReference>
<gene>
    <name evidence="2" type="ORF">NLI96_g5650</name>
</gene>
<feature type="compositionally biased region" description="Basic and acidic residues" evidence="1">
    <location>
        <begin position="323"/>
        <end position="358"/>
    </location>
</feature>
<dbReference type="EMBL" id="JANAWD010000189">
    <property type="protein sequence ID" value="KAJ3484427.1"/>
    <property type="molecule type" value="Genomic_DNA"/>
</dbReference>
<dbReference type="GO" id="GO:0003729">
    <property type="term" value="F:mRNA binding"/>
    <property type="evidence" value="ECO:0007669"/>
    <property type="project" value="InterPro"/>
</dbReference>
<feature type="region of interest" description="Disordered" evidence="1">
    <location>
        <begin position="218"/>
        <end position="253"/>
    </location>
</feature>
<proteinExistence type="predicted"/>
<feature type="compositionally biased region" description="Acidic residues" evidence="1">
    <location>
        <begin position="75"/>
        <end position="90"/>
    </location>
</feature>
<dbReference type="GO" id="GO:0000340">
    <property type="term" value="F:RNA 7-methylguanosine cap binding"/>
    <property type="evidence" value="ECO:0007669"/>
    <property type="project" value="InterPro"/>
</dbReference>
<organism evidence="2 3">
    <name type="scientific">Meripilus lineatus</name>
    <dbReference type="NCBI Taxonomy" id="2056292"/>
    <lineage>
        <taxon>Eukaryota</taxon>
        <taxon>Fungi</taxon>
        <taxon>Dikarya</taxon>
        <taxon>Basidiomycota</taxon>
        <taxon>Agaricomycotina</taxon>
        <taxon>Agaricomycetes</taxon>
        <taxon>Polyporales</taxon>
        <taxon>Meripilaceae</taxon>
        <taxon>Meripilus</taxon>
    </lineage>
</organism>
<evidence type="ECO:0000313" key="3">
    <source>
        <dbReference type="Proteomes" id="UP001212997"/>
    </source>
</evidence>